<dbReference type="Proteomes" id="UP000247152">
    <property type="component" value="Unassembled WGS sequence"/>
</dbReference>
<evidence type="ECO:0000313" key="3">
    <source>
        <dbReference type="Proteomes" id="UP000247152"/>
    </source>
</evidence>
<reference evidence="2 4" key="2">
    <citation type="submission" date="2018-12" db="EMBL/GenBank/DDBJ databases">
        <title>Legionella sp,whole genome shotgun sequence.</title>
        <authorList>
            <person name="Wu H."/>
        </authorList>
    </citation>
    <scope>NUCLEOTIDE SEQUENCE [LARGE SCALE GENOMIC DNA]</scope>
    <source>
        <strain evidence="2">Km489</strain>
        <strain evidence="4">km489</strain>
    </source>
</reference>
<proteinExistence type="predicted"/>
<gene>
    <name evidence="1" type="ORF">DGG96_08945</name>
    <name evidence="2" type="ORF">ELY20_10865</name>
</gene>
<organism evidence="1 3">
    <name type="scientific">Legionella qingyii</name>
    <dbReference type="NCBI Taxonomy" id="2184757"/>
    <lineage>
        <taxon>Bacteria</taxon>
        <taxon>Pseudomonadati</taxon>
        <taxon>Pseudomonadota</taxon>
        <taxon>Gammaproteobacteria</taxon>
        <taxon>Legionellales</taxon>
        <taxon>Legionellaceae</taxon>
        <taxon>Legionella</taxon>
    </lineage>
</organism>
<dbReference type="Proteomes" id="UP000287374">
    <property type="component" value="Unassembled WGS sequence"/>
</dbReference>
<protein>
    <submittedName>
        <fullName evidence="1">Uncharacterized protein</fullName>
    </submittedName>
</protein>
<evidence type="ECO:0000313" key="1">
    <source>
        <dbReference type="EMBL" id="PWY56054.1"/>
    </source>
</evidence>
<sequence length="285" mass="32969">MLKGNKLRTAFIETSAINWFYKNQFNAVSANKLLASKNLIPVVGMDTIYELARCFTVEYEKAVNLFNFLKQLKPVYSCQRKVLYEQELNNLMQGSSVDPLLGYYTEEILTDRIKHYSMGIFDKTHEEFIIGRQFFWDDCREKLWSPENIKRNKGLTLQAYLTHCFKQIEITPLILQKWIEELTGKILSKDNIATLLKKLNTLPALRTALYSQFYLNFLIIRNQATPREDRFTDSLQVIAASYFSVIISHDNYLLNTLLPSLNPDQLGENISSLVDSVHGELCAVD</sequence>
<dbReference type="EMBL" id="RZGX01000013">
    <property type="protein sequence ID" value="RUR22057.1"/>
    <property type="molecule type" value="Genomic_DNA"/>
</dbReference>
<name>A0A317U1Y5_9GAMM</name>
<keyword evidence="4" id="KW-1185">Reference proteome</keyword>
<comment type="caution">
    <text evidence="1">The sequence shown here is derived from an EMBL/GenBank/DDBJ whole genome shotgun (WGS) entry which is preliminary data.</text>
</comment>
<dbReference type="OrthoDB" id="5657182at2"/>
<reference evidence="1 3" key="1">
    <citation type="submission" date="2018-05" db="EMBL/GenBank/DDBJ databases">
        <title>Legionella qingyii sp.nov., whole genome shotgun sequence.</title>
        <authorList>
            <person name="Wu H."/>
            <person name="Zhu Q."/>
            <person name="Hu C."/>
        </authorList>
    </citation>
    <scope>NUCLEOTIDE SEQUENCE [LARGE SCALE GENOMIC DNA]</scope>
    <source>
        <strain evidence="1 3">HEB18</strain>
    </source>
</reference>
<dbReference type="RefSeq" id="WP_110142378.1">
    <property type="nucleotide sequence ID" value="NZ_QHJG01000012.1"/>
</dbReference>
<evidence type="ECO:0000313" key="2">
    <source>
        <dbReference type="EMBL" id="RUR22057.1"/>
    </source>
</evidence>
<dbReference type="EMBL" id="QHJG01000012">
    <property type="protein sequence ID" value="PWY56054.1"/>
    <property type="molecule type" value="Genomic_DNA"/>
</dbReference>
<dbReference type="AlphaFoldDB" id="A0A317U1Y5"/>
<evidence type="ECO:0000313" key="4">
    <source>
        <dbReference type="Proteomes" id="UP000287374"/>
    </source>
</evidence>
<accession>A0A317U1Y5</accession>